<evidence type="ECO:0000313" key="2">
    <source>
        <dbReference type="Proteomes" id="UP001140087"/>
    </source>
</evidence>
<gene>
    <name evidence="1" type="ORF">H4R21_000752</name>
</gene>
<feature type="non-terminal residue" evidence="1">
    <location>
        <position position="1"/>
    </location>
</feature>
<dbReference type="EMBL" id="JANBUN010000115">
    <property type="protein sequence ID" value="KAJ2806744.1"/>
    <property type="molecule type" value="Genomic_DNA"/>
</dbReference>
<accession>A0ACC1LF62</accession>
<dbReference type="Proteomes" id="UP001140087">
    <property type="component" value="Unassembled WGS sequence"/>
</dbReference>
<proteinExistence type="predicted"/>
<comment type="caution">
    <text evidence="1">The sequence shown here is derived from an EMBL/GenBank/DDBJ whole genome shotgun (WGS) entry which is preliminary data.</text>
</comment>
<evidence type="ECO:0000313" key="1">
    <source>
        <dbReference type="EMBL" id="KAJ2806744.1"/>
    </source>
</evidence>
<sequence>GLSPALAGGWQSGDCAPTCATPETPGGWPLRDITNVHHQAGIGATHKPRVADPSACLLTPPSSSSSSAAAAAAYAVAAAKQPYTPLSASVHPPPPLLTTPPYSRPPIARRPAAAGASLAQPPPPLLLLGPDAEQPAGAGSGSPDDGAAQSTCSGGEDGDRYRDFAARATAVIRQTAATVRGEHRARHAALDSDSQYAAGLLRDLRAERDAAQVEADRYQAVVDECQAADAREAALQQRVACTVSLQLAARATAAAMGAGRDGRPCSSDADVAALSAEYRELRRRASVYEHGSRRLAAEYAQLAATVTPWARAPARALGRADDPMAVLDELLGSLRHPRQSPLLPDDADAADVHAATAALAADEERVRKLERVVAAACGDVPLDRVRTAVGPVLSVLNTGSTL</sequence>
<keyword evidence="2" id="KW-1185">Reference proteome</keyword>
<organism evidence="1 2">
    <name type="scientific">Coemansia helicoidea</name>
    <dbReference type="NCBI Taxonomy" id="1286919"/>
    <lineage>
        <taxon>Eukaryota</taxon>
        <taxon>Fungi</taxon>
        <taxon>Fungi incertae sedis</taxon>
        <taxon>Zoopagomycota</taxon>
        <taxon>Kickxellomycotina</taxon>
        <taxon>Kickxellomycetes</taxon>
        <taxon>Kickxellales</taxon>
        <taxon>Kickxellaceae</taxon>
        <taxon>Coemansia</taxon>
    </lineage>
</organism>
<name>A0ACC1LF62_9FUNG</name>
<reference evidence="1" key="1">
    <citation type="submission" date="2022-07" db="EMBL/GenBank/DDBJ databases">
        <title>Phylogenomic reconstructions and comparative analyses of Kickxellomycotina fungi.</title>
        <authorList>
            <person name="Reynolds N.K."/>
            <person name="Stajich J.E."/>
            <person name="Barry K."/>
            <person name="Grigoriev I.V."/>
            <person name="Crous P."/>
            <person name="Smith M.E."/>
        </authorList>
    </citation>
    <scope>NUCLEOTIDE SEQUENCE</scope>
    <source>
        <strain evidence="1">BCRC 34780</strain>
    </source>
</reference>
<protein>
    <submittedName>
        <fullName evidence="1">Uncharacterized protein</fullName>
    </submittedName>
</protein>